<name>A0A7J8BF34_ROUAE</name>
<sequence>MSAARRCLGMWRCGLTPWRPSSWRRSWLSLPSLQGGSRPAQACSTHGRRAELSASSPDEEAEAQKGCMAAGQSCSTVPTALNLVHQVMTSLLVGDDGFKNDCSSSNSLYTFLIHDEGTGKPQLATGV</sequence>
<protein>
    <submittedName>
        <fullName evidence="2">Uncharacterized protein</fullName>
    </submittedName>
</protein>
<keyword evidence="3" id="KW-1185">Reference proteome</keyword>
<evidence type="ECO:0000313" key="2">
    <source>
        <dbReference type="EMBL" id="KAF6397055.1"/>
    </source>
</evidence>
<organism evidence="2 3">
    <name type="scientific">Rousettus aegyptiacus</name>
    <name type="common">Egyptian fruit bat</name>
    <name type="synonym">Pteropus aegyptiacus</name>
    <dbReference type="NCBI Taxonomy" id="9407"/>
    <lineage>
        <taxon>Eukaryota</taxon>
        <taxon>Metazoa</taxon>
        <taxon>Chordata</taxon>
        <taxon>Craniata</taxon>
        <taxon>Vertebrata</taxon>
        <taxon>Euteleostomi</taxon>
        <taxon>Mammalia</taxon>
        <taxon>Eutheria</taxon>
        <taxon>Laurasiatheria</taxon>
        <taxon>Chiroptera</taxon>
        <taxon>Yinpterochiroptera</taxon>
        <taxon>Pteropodoidea</taxon>
        <taxon>Pteropodidae</taxon>
        <taxon>Rousettinae</taxon>
        <taxon>Rousettus</taxon>
    </lineage>
</organism>
<feature type="region of interest" description="Disordered" evidence="1">
    <location>
        <begin position="32"/>
        <end position="60"/>
    </location>
</feature>
<accession>A0A7J8BF34</accession>
<comment type="caution">
    <text evidence="2">The sequence shown here is derived from an EMBL/GenBank/DDBJ whole genome shotgun (WGS) entry which is preliminary data.</text>
</comment>
<dbReference type="AlphaFoldDB" id="A0A7J8BF34"/>
<evidence type="ECO:0000256" key="1">
    <source>
        <dbReference type="SAM" id="MobiDB-lite"/>
    </source>
</evidence>
<gene>
    <name evidence="2" type="ORF">HJG63_009727</name>
</gene>
<dbReference type="Proteomes" id="UP000593571">
    <property type="component" value="Unassembled WGS sequence"/>
</dbReference>
<reference evidence="2 3" key="1">
    <citation type="journal article" date="2020" name="Nature">
        <title>Six reference-quality genomes reveal evolution of bat adaptations.</title>
        <authorList>
            <person name="Jebb D."/>
            <person name="Huang Z."/>
            <person name="Pippel M."/>
            <person name="Hughes G.M."/>
            <person name="Lavrichenko K."/>
            <person name="Devanna P."/>
            <person name="Winkler S."/>
            <person name="Jermiin L.S."/>
            <person name="Skirmuntt E.C."/>
            <person name="Katzourakis A."/>
            <person name="Burkitt-Gray L."/>
            <person name="Ray D.A."/>
            <person name="Sullivan K.A.M."/>
            <person name="Roscito J.G."/>
            <person name="Kirilenko B.M."/>
            <person name="Davalos L.M."/>
            <person name="Corthals A.P."/>
            <person name="Power M.L."/>
            <person name="Jones G."/>
            <person name="Ransome R.D."/>
            <person name="Dechmann D.K.N."/>
            <person name="Locatelli A.G."/>
            <person name="Puechmaille S.J."/>
            <person name="Fedrigo O."/>
            <person name="Jarvis E.D."/>
            <person name="Hiller M."/>
            <person name="Vernes S.C."/>
            <person name="Myers E.W."/>
            <person name="Teeling E.C."/>
        </authorList>
    </citation>
    <scope>NUCLEOTIDE SEQUENCE [LARGE SCALE GENOMIC DNA]</scope>
    <source>
        <strain evidence="2">MRouAeg1</strain>
        <tissue evidence="2">Muscle</tissue>
    </source>
</reference>
<dbReference type="EMBL" id="JACASE010000017">
    <property type="protein sequence ID" value="KAF6397055.1"/>
    <property type="molecule type" value="Genomic_DNA"/>
</dbReference>
<evidence type="ECO:0000313" key="3">
    <source>
        <dbReference type="Proteomes" id="UP000593571"/>
    </source>
</evidence>
<proteinExistence type="predicted"/>